<evidence type="ECO:0000259" key="8">
    <source>
        <dbReference type="Pfam" id="PF18052"/>
    </source>
</evidence>
<keyword evidence="4" id="KW-0611">Plant defense</keyword>
<dbReference type="GO" id="GO:0006952">
    <property type="term" value="P:defense response"/>
    <property type="evidence" value="ECO:0007669"/>
    <property type="project" value="UniProtKB-KW"/>
</dbReference>
<dbReference type="GO" id="GO:0005524">
    <property type="term" value="F:ATP binding"/>
    <property type="evidence" value="ECO:0007669"/>
    <property type="project" value="UniProtKB-KW"/>
</dbReference>
<dbReference type="Pfam" id="PF18052">
    <property type="entry name" value="Rx_N"/>
    <property type="match status" value="1"/>
</dbReference>
<dbReference type="Gene3D" id="1.20.5.4130">
    <property type="match status" value="1"/>
</dbReference>
<dbReference type="AlphaFoldDB" id="A0A3S3MBI9"/>
<dbReference type="InterPro" id="IPR002182">
    <property type="entry name" value="NB-ARC"/>
</dbReference>
<evidence type="ECO:0000256" key="1">
    <source>
        <dbReference type="ARBA" id="ARBA00022614"/>
    </source>
</evidence>
<evidence type="ECO:0000259" key="10">
    <source>
        <dbReference type="Pfam" id="PF25019"/>
    </source>
</evidence>
<keyword evidence="2" id="KW-0677">Repeat</keyword>
<dbReference type="InterPro" id="IPR042197">
    <property type="entry name" value="Apaf_helical"/>
</dbReference>
<protein>
    <submittedName>
        <fullName evidence="11">Putative leucine-rich repeat containing protein</fullName>
    </submittedName>
</protein>
<evidence type="ECO:0000256" key="5">
    <source>
        <dbReference type="ARBA" id="ARBA00022840"/>
    </source>
</evidence>
<organism evidence="11 12">
    <name type="scientific">Cinnamomum micranthum f. kanehirae</name>
    <dbReference type="NCBI Taxonomy" id="337451"/>
    <lineage>
        <taxon>Eukaryota</taxon>
        <taxon>Viridiplantae</taxon>
        <taxon>Streptophyta</taxon>
        <taxon>Embryophyta</taxon>
        <taxon>Tracheophyta</taxon>
        <taxon>Spermatophyta</taxon>
        <taxon>Magnoliopsida</taxon>
        <taxon>Magnoliidae</taxon>
        <taxon>Laurales</taxon>
        <taxon>Lauraceae</taxon>
        <taxon>Cinnamomum</taxon>
    </lineage>
</organism>
<dbReference type="SMART" id="SM00369">
    <property type="entry name" value="LRR_TYP"/>
    <property type="match status" value="3"/>
</dbReference>
<evidence type="ECO:0000256" key="6">
    <source>
        <dbReference type="SAM" id="Coils"/>
    </source>
</evidence>
<comment type="caution">
    <text evidence="11">The sequence shown here is derived from an EMBL/GenBank/DDBJ whole genome shotgun (WGS) entry which is preliminary data.</text>
</comment>
<dbReference type="Proteomes" id="UP000283530">
    <property type="component" value="Unassembled WGS sequence"/>
</dbReference>
<evidence type="ECO:0000256" key="2">
    <source>
        <dbReference type="ARBA" id="ARBA00022737"/>
    </source>
</evidence>
<feature type="coiled-coil region" evidence="6">
    <location>
        <begin position="63"/>
        <end position="130"/>
    </location>
</feature>
<accession>A0A3S3MBI9</accession>
<dbReference type="InterPro" id="IPR032675">
    <property type="entry name" value="LRR_dom_sf"/>
</dbReference>
<feature type="domain" description="R13L1/DRL21-like LRR repeat region" evidence="10">
    <location>
        <begin position="716"/>
        <end position="845"/>
    </location>
</feature>
<sequence length="1135" mass="129920">MVLDTVNQTAVSYLVNLALEKVMSYLSNFLGDQKELEKIKVSLTDIRGFIEIAEGSPVLDPKLMELLERIKDATYDAEDLLEEYEIEERRRSQEPPQKKVRNLIPAVFNRPKLASELKDVSERLEAIKAESEKFQLIKTVANWESKFKKQRESHSFVIKSQVLGREEEKTKLLSFLLSPHEDVLVIPIVGMGGIGKTTLAQFAYNHEEVDDHFKLKMWICVSDDFDFIRLQYKIIERAAGGHPGPGPSNVKEFERAADVKKFDAEELQHRLREALSEKRFLLVLDDVWNEELDKWARLRDLLICGGRGSRIVVTTRIRKVASIMSTICPIVLEGLPDDHCWSLFSQRGLGNQREEEETNQVNLVQIGRDIVKKCKGNPLAVLTLGGLLCSERHEARWAYVRDSEIWNIANENEYGILPALRLSYNHLKSHVKQCFAFCAIFPKNYEIEKEKLIKLWTANGFIPSKRGMELEDIGNEIFNELVMKSFFQDVKEDCTTYRLGGRYSHLWGLGFGERLFVDKITFFSMHDLFHDLAQSVMGNECCVAKEGKLVKISKRVRHVSCFDLTSSEMLRDSLFEAQMLRTFINYGDGLHLPSHVGQFRFSRVMDLRKPAAVQQLQLLAPLDNLKHLRYLDLSKSDINMLPESLTSLYYLQILILSMCGELRKLPIGLRYLTNLRHLDIRGCCMLTHMPPRMGQLTCLQELSRFIVSKKIKYSGIGELQSLSLRGRLIIEHLENIKDPIDVEQANLTGKPNLTSLELKWTHFGLSDSENTRTNEEKLEEQILQGLQPHGNLEVLMLSNYRGIQFPSWMMDTTLATLQKIKLFQCVRVKHLPPLGQLPSLKVLEFIRLENVEYIGDEIYGNEVSAGFPSLEELTIEGMEKLRIWSGWKSGRIFPRLVKLKIYDCPMLTEVILFPSSEHLTIDSSLVSGAEPLCQGMLQNLTHLKIANCTQLEDVRLGLQNVITLKSMSLTKCDLLSLPVEEMRGLISLQELTIDSGDRLISFSKELPHISLLKCLKIKGCNKSTTLPNEISFLTGLQVLKVIWCDLESLPERLGNLTSLHHLSIESCHKITSLPKELQRLTALKSLLILDCPVLARRCEINIGEDWHEIQHIPHICILHARAEQQRLREKLAERL</sequence>
<keyword evidence="5" id="KW-0067">ATP-binding</keyword>
<dbReference type="InterPro" id="IPR036388">
    <property type="entry name" value="WH-like_DNA-bd_sf"/>
</dbReference>
<keyword evidence="12" id="KW-1185">Reference proteome</keyword>
<keyword evidence="1" id="KW-0433">Leucine-rich repeat</keyword>
<evidence type="ECO:0000259" key="9">
    <source>
        <dbReference type="Pfam" id="PF23559"/>
    </source>
</evidence>
<dbReference type="Pfam" id="PF00931">
    <property type="entry name" value="NB-ARC"/>
    <property type="match status" value="1"/>
</dbReference>
<dbReference type="Pfam" id="PF25019">
    <property type="entry name" value="LRR_R13L1-DRL21"/>
    <property type="match status" value="1"/>
</dbReference>
<dbReference type="SUPFAM" id="SSF52540">
    <property type="entry name" value="P-loop containing nucleoside triphosphate hydrolases"/>
    <property type="match status" value="1"/>
</dbReference>
<dbReference type="FunFam" id="1.10.10.10:FF:000322">
    <property type="entry name" value="Probable disease resistance protein At1g63360"/>
    <property type="match status" value="1"/>
</dbReference>
<feature type="domain" description="Disease resistance protein winged helix" evidence="9">
    <location>
        <begin position="440"/>
        <end position="493"/>
    </location>
</feature>
<dbReference type="Gene3D" id="3.40.50.300">
    <property type="entry name" value="P-loop containing nucleotide triphosphate hydrolases"/>
    <property type="match status" value="1"/>
</dbReference>
<dbReference type="EMBL" id="QPKB01000002">
    <property type="protein sequence ID" value="RWR76749.1"/>
    <property type="molecule type" value="Genomic_DNA"/>
</dbReference>
<gene>
    <name evidence="11" type="ORF">CKAN_00520700</name>
</gene>
<keyword evidence="3" id="KW-0547">Nucleotide-binding</keyword>
<name>A0A3S3MBI9_9MAGN</name>
<reference evidence="11 12" key="1">
    <citation type="journal article" date="2019" name="Nat. Plants">
        <title>Stout camphor tree genome fills gaps in understanding of flowering plant genome evolution.</title>
        <authorList>
            <person name="Chaw S.M."/>
            <person name="Liu Y.C."/>
            <person name="Wu Y.W."/>
            <person name="Wang H.Y."/>
            <person name="Lin C.I."/>
            <person name="Wu C.S."/>
            <person name="Ke H.M."/>
            <person name="Chang L.Y."/>
            <person name="Hsu C.Y."/>
            <person name="Yang H.T."/>
            <person name="Sudianto E."/>
            <person name="Hsu M.H."/>
            <person name="Wu K.P."/>
            <person name="Wang L.N."/>
            <person name="Leebens-Mack J.H."/>
            <person name="Tsai I.J."/>
        </authorList>
    </citation>
    <scope>NUCLEOTIDE SEQUENCE [LARGE SCALE GENOMIC DNA]</scope>
    <source>
        <strain evidence="12">cv. Chaw 1501</strain>
        <tissue evidence="11">Young leaves</tissue>
    </source>
</reference>
<dbReference type="Gene3D" id="3.80.10.10">
    <property type="entry name" value="Ribonuclease Inhibitor"/>
    <property type="match status" value="2"/>
</dbReference>
<feature type="domain" description="NB-ARC" evidence="7">
    <location>
        <begin position="166"/>
        <end position="349"/>
    </location>
</feature>
<dbReference type="SUPFAM" id="SSF52058">
    <property type="entry name" value="L domain-like"/>
    <property type="match status" value="2"/>
</dbReference>
<dbReference type="InterPro" id="IPR058922">
    <property type="entry name" value="WHD_DRP"/>
</dbReference>
<keyword evidence="6" id="KW-0175">Coiled coil</keyword>
<dbReference type="InterPro" id="IPR056789">
    <property type="entry name" value="LRR_R13L1-DRL21"/>
</dbReference>
<feature type="domain" description="Disease resistance N-terminal" evidence="8">
    <location>
        <begin position="11"/>
        <end position="99"/>
    </location>
</feature>
<dbReference type="Pfam" id="PF23559">
    <property type="entry name" value="WHD_DRP"/>
    <property type="match status" value="1"/>
</dbReference>
<dbReference type="Gene3D" id="1.10.8.430">
    <property type="entry name" value="Helical domain of apoptotic protease-activating factors"/>
    <property type="match status" value="1"/>
</dbReference>
<evidence type="ECO:0000256" key="4">
    <source>
        <dbReference type="ARBA" id="ARBA00022821"/>
    </source>
</evidence>
<dbReference type="GO" id="GO:0051707">
    <property type="term" value="P:response to other organism"/>
    <property type="evidence" value="ECO:0007669"/>
    <property type="project" value="UniProtKB-ARBA"/>
</dbReference>
<dbReference type="GO" id="GO:0043531">
    <property type="term" value="F:ADP binding"/>
    <property type="evidence" value="ECO:0007669"/>
    <property type="project" value="InterPro"/>
</dbReference>
<dbReference type="Gene3D" id="1.10.10.10">
    <property type="entry name" value="Winged helix-like DNA-binding domain superfamily/Winged helix DNA-binding domain"/>
    <property type="match status" value="1"/>
</dbReference>
<dbReference type="OrthoDB" id="10303635at2759"/>
<evidence type="ECO:0000256" key="3">
    <source>
        <dbReference type="ARBA" id="ARBA00022741"/>
    </source>
</evidence>
<dbReference type="InterPro" id="IPR041118">
    <property type="entry name" value="Rx_N"/>
</dbReference>
<evidence type="ECO:0000259" key="7">
    <source>
        <dbReference type="Pfam" id="PF00931"/>
    </source>
</evidence>
<dbReference type="PANTHER" id="PTHR36766:SF70">
    <property type="entry name" value="DISEASE RESISTANCE PROTEIN RGA4"/>
    <property type="match status" value="1"/>
</dbReference>
<dbReference type="InterPro" id="IPR027417">
    <property type="entry name" value="P-loop_NTPase"/>
</dbReference>
<dbReference type="STRING" id="337451.A0A3S3MBI9"/>
<dbReference type="FunFam" id="3.40.50.300:FF:001091">
    <property type="entry name" value="Probable disease resistance protein At1g61300"/>
    <property type="match status" value="1"/>
</dbReference>
<dbReference type="PANTHER" id="PTHR36766">
    <property type="entry name" value="PLANT BROAD-SPECTRUM MILDEW RESISTANCE PROTEIN RPW8"/>
    <property type="match status" value="1"/>
</dbReference>
<dbReference type="PRINTS" id="PR00364">
    <property type="entry name" value="DISEASERSIST"/>
</dbReference>
<proteinExistence type="predicted"/>
<dbReference type="InterPro" id="IPR003591">
    <property type="entry name" value="Leu-rich_rpt_typical-subtyp"/>
</dbReference>
<evidence type="ECO:0000313" key="12">
    <source>
        <dbReference type="Proteomes" id="UP000283530"/>
    </source>
</evidence>
<evidence type="ECO:0000313" key="11">
    <source>
        <dbReference type="EMBL" id="RWR76749.1"/>
    </source>
</evidence>